<feature type="domain" description="Response regulatory" evidence="3">
    <location>
        <begin position="6"/>
        <end position="126"/>
    </location>
</feature>
<accession>A0A3B0U423</accession>
<evidence type="ECO:0000313" key="4">
    <source>
        <dbReference type="EMBL" id="VAW19199.1"/>
    </source>
</evidence>
<name>A0A3B0U423_9ZZZZ</name>
<dbReference type="CDD" id="cd17546">
    <property type="entry name" value="REC_hyHK_CKI1_RcsC-like"/>
    <property type="match status" value="1"/>
</dbReference>
<dbReference type="EMBL" id="UOEP01000095">
    <property type="protein sequence ID" value="VAW19199.1"/>
    <property type="molecule type" value="Genomic_DNA"/>
</dbReference>
<dbReference type="Pfam" id="PF00072">
    <property type="entry name" value="Response_reg"/>
    <property type="match status" value="1"/>
</dbReference>
<dbReference type="PANTHER" id="PTHR45339">
    <property type="entry name" value="HYBRID SIGNAL TRANSDUCTION HISTIDINE KINASE J"/>
    <property type="match status" value="1"/>
</dbReference>
<evidence type="ECO:0000256" key="2">
    <source>
        <dbReference type="ARBA" id="ARBA00023012"/>
    </source>
</evidence>
<keyword evidence="1" id="KW-0597">Phosphoprotein</keyword>
<dbReference type="InterPro" id="IPR001789">
    <property type="entry name" value="Sig_transdc_resp-reg_receiver"/>
</dbReference>
<dbReference type="Gene3D" id="3.40.50.2300">
    <property type="match status" value="1"/>
</dbReference>
<dbReference type="InterPro" id="IPR011006">
    <property type="entry name" value="CheY-like_superfamily"/>
</dbReference>
<gene>
    <name evidence="4" type="ORF">MNBD_BACTEROID01-1079</name>
</gene>
<protein>
    <recommendedName>
        <fullName evidence="3">Response regulatory domain-containing protein</fullName>
    </recommendedName>
</protein>
<keyword evidence="2" id="KW-0902">Two-component regulatory system</keyword>
<proteinExistence type="predicted"/>
<organism evidence="4">
    <name type="scientific">hydrothermal vent metagenome</name>
    <dbReference type="NCBI Taxonomy" id="652676"/>
    <lineage>
        <taxon>unclassified sequences</taxon>
        <taxon>metagenomes</taxon>
        <taxon>ecological metagenomes</taxon>
    </lineage>
</organism>
<dbReference type="AlphaFoldDB" id="A0A3B0U423"/>
<reference evidence="4" key="1">
    <citation type="submission" date="2018-06" db="EMBL/GenBank/DDBJ databases">
        <authorList>
            <person name="Zhirakovskaya E."/>
        </authorList>
    </citation>
    <scope>NUCLEOTIDE SEQUENCE</scope>
</reference>
<evidence type="ECO:0000259" key="3">
    <source>
        <dbReference type="PROSITE" id="PS50110"/>
    </source>
</evidence>
<dbReference type="GO" id="GO:0000160">
    <property type="term" value="P:phosphorelay signal transduction system"/>
    <property type="evidence" value="ECO:0007669"/>
    <property type="project" value="UniProtKB-KW"/>
</dbReference>
<sequence length="128" mass="15124">MKNKFKILLVEDNPFNQKIVKFNLNKNNHEVVTAMSGMEAIEIFRKEKFDFILMDIMMPEMDGLETSVKIRSIEKELQIKKETPIIALTANTLDNDREKCINHGMNEYMTKPFKMDKLMEILDFLDIY</sequence>
<dbReference type="PANTHER" id="PTHR45339:SF1">
    <property type="entry name" value="HYBRID SIGNAL TRANSDUCTION HISTIDINE KINASE J"/>
    <property type="match status" value="1"/>
</dbReference>
<dbReference type="PROSITE" id="PS50110">
    <property type="entry name" value="RESPONSE_REGULATORY"/>
    <property type="match status" value="1"/>
</dbReference>
<dbReference type="SMART" id="SM00448">
    <property type="entry name" value="REC"/>
    <property type="match status" value="1"/>
</dbReference>
<evidence type="ECO:0000256" key="1">
    <source>
        <dbReference type="ARBA" id="ARBA00022553"/>
    </source>
</evidence>
<dbReference type="SUPFAM" id="SSF52172">
    <property type="entry name" value="CheY-like"/>
    <property type="match status" value="1"/>
</dbReference>